<accession>A0A0E9QR45</accession>
<protein>
    <submittedName>
        <fullName evidence="1">Uncharacterized protein</fullName>
    </submittedName>
</protein>
<dbReference type="AlphaFoldDB" id="A0A0E9QR45"/>
<dbReference type="EMBL" id="GBXM01089293">
    <property type="protein sequence ID" value="JAH19284.1"/>
    <property type="molecule type" value="Transcribed_RNA"/>
</dbReference>
<proteinExistence type="predicted"/>
<organism evidence="1">
    <name type="scientific">Anguilla anguilla</name>
    <name type="common">European freshwater eel</name>
    <name type="synonym">Muraena anguilla</name>
    <dbReference type="NCBI Taxonomy" id="7936"/>
    <lineage>
        <taxon>Eukaryota</taxon>
        <taxon>Metazoa</taxon>
        <taxon>Chordata</taxon>
        <taxon>Craniata</taxon>
        <taxon>Vertebrata</taxon>
        <taxon>Euteleostomi</taxon>
        <taxon>Actinopterygii</taxon>
        <taxon>Neopterygii</taxon>
        <taxon>Teleostei</taxon>
        <taxon>Anguilliformes</taxon>
        <taxon>Anguillidae</taxon>
        <taxon>Anguilla</taxon>
    </lineage>
</organism>
<reference evidence="1" key="1">
    <citation type="submission" date="2014-11" db="EMBL/GenBank/DDBJ databases">
        <authorList>
            <person name="Amaro Gonzalez C."/>
        </authorList>
    </citation>
    <scope>NUCLEOTIDE SEQUENCE</scope>
</reference>
<sequence>MTTAVKTTNSAYQNKIHIFVHRKVHRMGYIGYLAVEILPHTALQKSFLLSEMKENKKIRRT</sequence>
<reference evidence="1" key="2">
    <citation type="journal article" date="2015" name="Fish Shellfish Immunol.">
        <title>Early steps in the European eel (Anguilla anguilla)-Vibrio vulnificus interaction in the gills: Role of the RtxA13 toxin.</title>
        <authorList>
            <person name="Callol A."/>
            <person name="Pajuelo D."/>
            <person name="Ebbesson L."/>
            <person name="Teles M."/>
            <person name="MacKenzie S."/>
            <person name="Amaro C."/>
        </authorList>
    </citation>
    <scope>NUCLEOTIDE SEQUENCE</scope>
</reference>
<name>A0A0E9QR45_ANGAN</name>
<evidence type="ECO:0000313" key="1">
    <source>
        <dbReference type="EMBL" id="JAH19284.1"/>
    </source>
</evidence>